<name>K2S277_MACPH</name>
<dbReference type="VEuPathDB" id="FungiDB:MPH_03628"/>
<dbReference type="GO" id="GO:0046873">
    <property type="term" value="F:metal ion transmembrane transporter activity"/>
    <property type="evidence" value="ECO:0007669"/>
    <property type="project" value="InterPro"/>
</dbReference>
<feature type="transmembrane region" description="Helical" evidence="5">
    <location>
        <begin position="624"/>
        <end position="647"/>
    </location>
</feature>
<evidence type="ECO:0000256" key="4">
    <source>
        <dbReference type="ARBA" id="ARBA00023136"/>
    </source>
</evidence>
<comment type="subcellular location">
    <subcellularLocation>
        <location evidence="1">Membrane</location>
        <topology evidence="1">Multi-pass membrane protein</topology>
    </subcellularLocation>
</comment>
<evidence type="ECO:0000256" key="5">
    <source>
        <dbReference type="SAM" id="Phobius"/>
    </source>
</evidence>
<feature type="transmembrane region" description="Helical" evidence="5">
    <location>
        <begin position="554"/>
        <end position="577"/>
    </location>
</feature>
<dbReference type="InterPro" id="IPR045863">
    <property type="entry name" value="CorA_TM1_TM2"/>
</dbReference>
<dbReference type="SUPFAM" id="SSF144083">
    <property type="entry name" value="Magnesium transport protein CorA, transmembrane region"/>
    <property type="match status" value="1"/>
</dbReference>
<keyword evidence="3 5" id="KW-1133">Transmembrane helix</keyword>
<organism evidence="6 7">
    <name type="scientific">Macrophomina phaseolina (strain MS6)</name>
    <name type="common">Charcoal rot fungus</name>
    <dbReference type="NCBI Taxonomy" id="1126212"/>
    <lineage>
        <taxon>Eukaryota</taxon>
        <taxon>Fungi</taxon>
        <taxon>Dikarya</taxon>
        <taxon>Ascomycota</taxon>
        <taxon>Pezizomycotina</taxon>
        <taxon>Dothideomycetes</taxon>
        <taxon>Dothideomycetes incertae sedis</taxon>
        <taxon>Botryosphaeriales</taxon>
        <taxon>Botryosphaeriaceae</taxon>
        <taxon>Macrophomina</taxon>
    </lineage>
</organism>
<dbReference type="AlphaFoldDB" id="K2S277"/>
<dbReference type="InParanoid" id="K2S277"/>
<evidence type="ECO:0000256" key="3">
    <source>
        <dbReference type="ARBA" id="ARBA00022989"/>
    </source>
</evidence>
<evidence type="ECO:0000313" key="6">
    <source>
        <dbReference type="EMBL" id="EKG19107.1"/>
    </source>
</evidence>
<dbReference type="Gene3D" id="1.20.58.340">
    <property type="entry name" value="Magnesium transport protein CorA, transmembrane region"/>
    <property type="match status" value="1"/>
</dbReference>
<evidence type="ECO:0000256" key="2">
    <source>
        <dbReference type="ARBA" id="ARBA00022692"/>
    </source>
</evidence>
<feature type="transmembrane region" description="Helical" evidence="5">
    <location>
        <begin position="447"/>
        <end position="467"/>
    </location>
</feature>
<evidence type="ECO:0000256" key="1">
    <source>
        <dbReference type="ARBA" id="ARBA00004141"/>
    </source>
</evidence>
<comment type="caution">
    <text evidence="6">The sequence shown here is derived from an EMBL/GenBank/DDBJ whole genome shotgun (WGS) entry which is preliminary data.</text>
</comment>
<gene>
    <name evidence="6" type="ORF">MPH_03628</name>
</gene>
<dbReference type="OrthoDB" id="3231000at2759"/>
<dbReference type="GO" id="GO:0016020">
    <property type="term" value="C:membrane"/>
    <property type="evidence" value="ECO:0007669"/>
    <property type="project" value="UniProtKB-SubCell"/>
</dbReference>
<reference evidence="6 7" key="1">
    <citation type="journal article" date="2012" name="BMC Genomics">
        <title>Tools to kill: Genome of one of the most destructive plant pathogenic fungi Macrophomina phaseolina.</title>
        <authorList>
            <person name="Islam M.S."/>
            <person name="Haque M.S."/>
            <person name="Islam M.M."/>
            <person name="Emdad E.M."/>
            <person name="Halim A."/>
            <person name="Hossen Q.M.M."/>
            <person name="Hossain M.Z."/>
            <person name="Ahmed B."/>
            <person name="Rahim S."/>
            <person name="Rahman M.S."/>
            <person name="Alam M.M."/>
            <person name="Hou S."/>
            <person name="Wan X."/>
            <person name="Saito J.A."/>
            <person name="Alam M."/>
        </authorList>
    </citation>
    <scope>NUCLEOTIDE SEQUENCE [LARGE SCALE GENOMIC DNA]</scope>
    <source>
        <strain evidence="6 7">MS6</strain>
    </source>
</reference>
<feature type="transmembrane region" description="Helical" evidence="5">
    <location>
        <begin position="659"/>
        <end position="679"/>
    </location>
</feature>
<proteinExistence type="predicted"/>
<dbReference type="eggNOG" id="ENOG502RJ3V">
    <property type="taxonomic scope" value="Eukaryota"/>
</dbReference>
<sequence>MLRHKSSKRHNPPRPDEMGMFLMPRYISAGSLESQRHLVEPTRGWVELARHRLSSVRGMAAFEQAIRAHTEFPDAIKLCNDFAAISKKPHRGVFSTLCTYRASKSPNSPLLAPEDCSWSQCLNYFWSAVSLNKHSDFELIVVFTQAPDIERTFSFVEKLAAFTHTRLQKLISIPRDLIVFAVAVQWDLSPSFAAEATSLLDLNDEPLARAWSPRFPSSNGGAEHGPLITTRHSFKFEYPTKGTLQEYVTDLHTYVFRPFGKVPKVEQLNVSVFEHQPLGVHKVLIVADAPQKDLRWLEDGLVGITNHSWEEQLLQIFSAIVPHVRTEYSNFLTKAWSDLTQTASDGRLYPSGSKVQHLLHLEDCRQRVLETCESNIRAVTNCLTYISTQLCFPLKQEHDIQVGSLRDFIADLEYLQVELTKLRAHIETAKRTTRDQLELAQVRRTSVLTVLAGLYIPLSFVSSFFGMNVSQFSGEPSVVMKNITNINPDNKNDTSQGEFQMITRDGDNQSFELKYFFAAAMPLTFFTILFPLIAGAIIRWCLQMVSRGGTWWRALIALSSLLLLELPGVLFLHAQAYGEETLSIGIERILIAASAFMIVTCCLISIVGLWNFTHAALRANWWAMMYWFFQTILVLAILFTAQLLQVLELSYQHRKLHMFISYGGGLICWLLYGLGWWLWPQWHYRWDERRVKKKSA</sequence>
<dbReference type="EMBL" id="AHHD01000166">
    <property type="protein sequence ID" value="EKG19107.1"/>
    <property type="molecule type" value="Genomic_DNA"/>
</dbReference>
<evidence type="ECO:0000313" key="7">
    <source>
        <dbReference type="Proteomes" id="UP000007129"/>
    </source>
</evidence>
<keyword evidence="2 5" id="KW-0812">Transmembrane</keyword>
<accession>K2S277</accession>
<dbReference type="Proteomes" id="UP000007129">
    <property type="component" value="Unassembled WGS sequence"/>
</dbReference>
<dbReference type="Pfam" id="PF01544">
    <property type="entry name" value="CorA"/>
    <property type="match status" value="1"/>
</dbReference>
<dbReference type="InterPro" id="IPR002523">
    <property type="entry name" value="MgTranspt_CorA/ZnTranspt_ZntB"/>
</dbReference>
<dbReference type="HOGENOM" id="CLU_395909_0_0_1"/>
<keyword evidence="4 5" id="KW-0472">Membrane</keyword>
<protein>
    <submittedName>
        <fullName evidence="6">Mg2+ transporter protein CorA-like/Zinc transport protein ZntB</fullName>
    </submittedName>
</protein>
<feature type="transmembrane region" description="Helical" evidence="5">
    <location>
        <begin position="589"/>
        <end position="612"/>
    </location>
</feature>
<feature type="transmembrane region" description="Helical" evidence="5">
    <location>
        <begin position="515"/>
        <end position="542"/>
    </location>
</feature>